<organism evidence="2 3">
    <name type="scientific">Undibacterium nitidum</name>
    <dbReference type="NCBI Taxonomy" id="2762298"/>
    <lineage>
        <taxon>Bacteria</taxon>
        <taxon>Pseudomonadati</taxon>
        <taxon>Pseudomonadota</taxon>
        <taxon>Betaproteobacteria</taxon>
        <taxon>Burkholderiales</taxon>
        <taxon>Oxalobacteraceae</taxon>
        <taxon>Undibacterium</taxon>
    </lineage>
</organism>
<accession>A0A923HN02</accession>
<dbReference type="AlphaFoldDB" id="A0A923HN02"/>
<gene>
    <name evidence="2" type="ORF">H8K36_14415</name>
</gene>
<dbReference type="EMBL" id="JACOFZ010000006">
    <property type="protein sequence ID" value="MBC3882580.1"/>
    <property type="molecule type" value="Genomic_DNA"/>
</dbReference>
<feature type="transmembrane region" description="Helical" evidence="1">
    <location>
        <begin position="55"/>
        <end position="76"/>
    </location>
</feature>
<evidence type="ECO:0000313" key="3">
    <source>
        <dbReference type="Proteomes" id="UP000627446"/>
    </source>
</evidence>
<keyword evidence="1" id="KW-1133">Transmembrane helix</keyword>
<name>A0A923HN02_9BURK</name>
<reference evidence="2" key="1">
    <citation type="submission" date="2020-08" db="EMBL/GenBank/DDBJ databases">
        <title>Novel species isolated from subtropical streams in China.</title>
        <authorList>
            <person name="Lu H."/>
        </authorList>
    </citation>
    <scope>NUCLEOTIDE SEQUENCE</scope>
    <source>
        <strain evidence="2">LX22W</strain>
    </source>
</reference>
<comment type="caution">
    <text evidence="2">The sequence shown here is derived from an EMBL/GenBank/DDBJ whole genome shotgun (WGS) entry which is preliminary data.</text>
</comment>
<sequence>MVFAQANVALSLSAILTLIASALHFACLIFGAQLFRILGAGEVVVSMAEHGHPQPYVMAAVVGVGLLVFAVLSLSLAGVVRPIPYAQYLLACFALVLGLRGLLFPFLKPYFSGNSDLFWWLSSAFCLILAALIFKGLRDVWN</sequence>
<feature type="transmembrane region" description="Helical" evidence="1">
    <location>
        <begin position="88"/>
        <end position="111"/>
    </location>
</feature>
<dbReference type="Proteomes" id="UP000627446">
    <property type="component" value="Unassembled WGS sequence"/>
</dbReference>
<dbReference type="RefSeq" id="WP_186917202.1">
    <property type="nucleotide sequence ID" value="NZ_JACOFZ010000006.1"/>
</dbReference>
<proteinExistence type="predicted"/>
<evidence type="ECO:0000256" key="1">
    <source>
        <dbReference type="SAM" id="Phobius"/>
    </source>
</evidence>
<protein>
    <submittedName>
        <fullName evidence="2">Uncharacterized protein</fullName>
    </submittedName>
</protein>
<keyword evidence="1" id="KW-0812">Transmembrane</keyword>
<evidence type="ECO:0000313" key="2">
    <source>
        <dbReference type="EMBL" id="MBC3882580.1"/>
    </source>
</evidence>
<keyword evidence="3" id="KW-1185">Reference proteome</keyword>
<feature type="transmembrane region" description="Helical" evidence="1">
    <location>
        <begin position="117"/>
        <end position="137"/>
    </location>
</feature>
<keyword evidence="1" id="KW-0472">Membrane</keyword>